<dbReference type="EMBL" id="CAJVQA010014710">
    <property type="protein sequence ID" value="CAG8732761.1"/>
    <property type="molecule type" value="Genomic_DNA"/>
</dbReference>
<gene>
    <name evidence="1" type="ORF">CPELLU_LOCUS13595</name>
</gene>
<sequence length="131" mass="15485">MIYMNDLPIAEVKREKKLIELDKEERIDFEEALEDSDDKPLENIIENNTESITKESGVSKDDYNIQSVELIYDQFRSLETIDVSENFLKLLDIQISYLTKSHELKLKRLFNAFFLAIYPGEKNQQTKELLY</sequence>
<accession>A0A9N9IFH7</accession>
<name>A0A9N9IFH7_9GLOM</name>
<protein>
    <submittedName>
        <fullName evidence="1">12418_t:CDS:1</fullName>
    </submittedName>
</protein>
<dbReference type="OrthoDB" id="2476540at2759"/>
<evidence type="ECO:0000313" key="1">
    <source>
        <dbReference type="EMBL" id="CAG8732761.1"/>
    </source>
</evidence>
<organism evidence="1 2">
    <name type="scientific">Cetraspora pellucida</name>
    <dbReference type="NCBI Taxonomy" id="1433469"/>
    <lineage>
        <taxon>Eukaryota</taxon>
        <taxon>Fungi</taxon>
        <taxon>Fungi incertae sedis</taxon>
        <taxon>Mucoromycota</taxon>
        <taxon>Glomeromycotina</taxon>
        <taxon>Glomeromycetes</taxon>
        <taxon>Diversisporales</taxon>
        <taxon>Gigasporaceae</taxon>
        <taxon>Cetraspora</taxon>
    </lineage>
</organism>
<comment type="caution">
    <text evidence="1">The sequence shown here is derived from an EMBL/GenBank/DDBJ whole genome shotgun (WGS) entry which is preliminary data.</text>
</comment>
<dbReference type="Proteomes" id="UP000789759">
    <property type="component" value="Unassembled WGS sequence"/>
</dbReference>
<dbReference type="AlphaFoldDB" id="A0A9N9IFH7"/>
<reference evidence="1" key="1">
    <citation type="submission" date="2021-06" db="EMBL/GenBank/DDBJ databases">
        <authorList>
            <person name="Kallberg Y."/>
            <person name="Tangrot J."/>
            <person name="Rosling A."/>
        </authorList>
    </citation>
    <scope>NUCLEOTIDE SEQUENCE</scope>
    <source>
        <strain evidence="1">FL966</strain>
    </source>
</reference>
<evidence type="ECO:0000313" key="2">
    <source>
        <dbReference type="Proteomes" id="UP000789759"/>
    </source>
</evidence>
<proteinExistence type="predicted"/>
<keyword evidence="2" id="KW-1185">Reference proteome</keyword>